<dbReference type="Pfam" id="PF13561">
    <property type="entry name" value="adh_short_C2"/>
    <property type="match status" value="1"/>
</dbReference>
<dbReference type="Gene3D" id="3.40.50.720">
    <property type="entry name" value="NAD(P)-binding Rossmann-like Domain"/>
    <property type="match status" value="1"/>
</dbReference>
<dbReference type="PRINTS" id="PR00081">
    <property type="entry name" value="GDHRDH"/>
</dbReference>
<gene>
    <name evidence="4" type="primary">atuB</name>
    <name evidence="4" type="ORF">GCM10017577_17030</name>
</gene>
<comment type="similarity">
    <text evidence="1">Belongs to the short-chain dehydrogenases/reductases (SDR) family.</text>
</comment>
<dbReference type="SMART" id="SM00822">
    <property type="entry name" value="PKS_KR"/>
    <property type="match status" value="1"/>
</dbReference>
<protein>
    <submittedName>
        <fullName evidence="4">Citronellol catabolism dehydrogenase</fullName>
    </submittedName>
</protein>
<keyword evidence="5" id="KW-1185">Reference proteome</keyword>
<organism evidence="4 5">
    <name type="scientific">Pseudonocardia halophobica</name>
    <dbReference type="NCBI Taxonomy" id="29401"/>
    <lineage>
        <taxon>Bacteria</taxon>
        <taxon>Bacillati</taxon>
        <taxon>Actinomycetota</taxon>
        <taxon>Actinomycetes</taxon>
        <taxon>Pseudonocardiales</taxon>
        <taxon>Pseudonocardiaceae</taxon>
        <taxon>Pseudonocardia</taxon>
    </lineage>
</organism>
<dbReference type="EMBL" id="BSFQ01000005">
    <property type="protein sequence ID" value="GLL10563.1"/>
    <property type="molecule type" value="Genomic_DNA"/>
</dbReference>
<reference evidence="4" key="1">
    <citation type="journal article" date="2014" name="Int. J. Syst. Evol. Microbiol.">
        <title>Complete genome sequence of Corynebacterium casei LMG S-19264T (=DSM 44701T), isolated from a smear-ripened cheese.</title>
        <authorList>
            <consortium name="US DOE Joint Genome Institute (JGI-PGF)"/>
            <person name="Walter F."/>
            <person name="Albersmeier A."/>
            <person name="Kalinowski J."/>
            <person name="Ruckert C."/>
        </authorList>
    </citation>
    <scope>NUCLEOTIDE SEQUENCE</scope>
    <source>
        <strain evidence="4">VKM Ac-1069</strain>
    </source>
</reference>
<dbReference type="GO" id="GO:0016491">
    <property type="term" value="F:oxidoreductase activity"/>
    <property type="evidence" value="ECO:0007669"/>
    <property type="project" value="UniProtKB-KW"/>
</dbReference>
<proteinExistence type="inferred from homology"/>
<dbReference type="PANTHER" id="PTHR43639">
    <property type="entry name" value="OXIDOREDUCTASE, SHORT-CHAIN DEHYDROGENASE/REDUCTASE FAMILY (AFU_ORTHOLOGUE AFUA_5G02870)"/>
    <property type="match status" value="1"/>
</dbReference>
<sequence>MSAVWSTPLVHDRMMVTGAGSGIGRGVALEAAARGATVYIVGRRIERLKETIALAEGAPGTLIPLACDLTDPVAVDALFTGVETEGGPVQALAHCAASVQYQPAREITFESFSQVIGTTLFTAFNTLHRWARPLLDTEFDGVAVALTSSVAHRGTPGVAHSSAGKSGIEGYVKSVAREWGGSGIRMNVVGPGRFPVEKSKDMWDRLTAEENSTGTARIAVGRYGRLSEIVGPIMFMLSEAAGFLTGEVLHVGGGDRLTPAIGAPPGITAAQATGDA</sequence>
<dbReference type="InterPro" id="IPR036291">
    <property type="entry name" value="NAD(P)-bd_dom_sf"/>
</dbReference>
<keyword evidence="2" id="KW-0560">Oxidoreductase</keyword>
<reference evidence="4" key="2">
    <citation type="submission" date="2023-01" db="EMBL/GenBank/DDBJ databases">
        <authorList>
            <person name="Sun Q."/>
            <person name="Evtushenko L."/>
        </authorList>
    </citation>
    <scope>NUCLEOTIDE SEQUENCE</scope>
    <source>
        <strain evidence="4">VKM Ac-1069</strain>
    </source>
</reference>
<dbReference type="Proteomes" id="UP001143463">
    <property type="component" value="Unassembled WGS sequence"/>
</dbReference>
<feature type="domain" description="Ketoreductase" evidence="3">
    <location>
        <begin position="12"/>
        <end position="192"/>
    </location>
</feature>
<evidence type="ECO:0000256" key="2">
    <source>
        <dbReference type="ARBA" id="ARBA00023002"/>
    </source>
</evidence>
<evidence type="ECO:0000313" key="5">
    <source>
        <dbReference type="Proteomes" id="UP001143463"/>
    </source>
</evidence>
<evidence type="ECO:0000259" key="3">
    <source>
        <dbReference type="SMART" id="SM00822"/>
    </source>
</evidence>
<dbReference type="AlphaFoldDB" id="A0A9W6L039"/>
<dbReference type="SUPFAM" id="SSF51735">
    <property type="entry name" value="NAD(P)-binding Rossmann-fold domains"/>
    <property type="match status" value="1"/>
</dbReference>
<evidence type="ECO:0000313" key="4">
    <source>
        <dbReference type="EMBL" id="GLL10563.1"/>
    </source>
</evidence>
<name>A0A9W6L039_9PSEU</name>
<dbReference type="InterPro" id="IPR002347">
    <property type="entry name" value="SDR_fam"/>
</dbReference>
<dbReference type="InterPro" id="IPR057326">
    <property type="entry name" value="KR_dom"/>
</dbReference>
<dbReference type="PANTHER" id="PTHR43639:SF1">
    <property type="entry name" value="SHORT-CHAIN DEHYDROGENASE_REDUCTASE FAMILY PROTEIN"/>
    <property type="match status" value="1"/>
</dbReference>
<accession>A0A9W6L039</accession>
<evidence type="ECO:0000256" key="1">
    <source>
        <dbReference type="ARBA" id="ARBA00006484"/>
    </source>
</evidence>
<comment type="caution">
    <text evidence="4">The sequence shown here is derived from an EMBL/GenBank/DDBJ whole genome shotgun (WGS) entry which is preliminary data.</text>
</comment>